<keyword evidence="6 9" id="KW-0675">Receptor</keyword>
<evidence type="ECO:0000256" key="5">
    <source>
        <dbReference type="ARBA" id="ARBA00023136"/>
    </source>
</evidence>
<reference evidence="8" key="1">
    <citation type="journal article" date="2021" name="Elife">
        <title>Highly contiguous assemblies of 101 drosophilid genomes.</title>
        <authorList>
            <person name="Kim B.Y."/>
            <person name="Wang J.R."/>
            <person name="Miller D.E."/>
            <person name="Barmina O."/>
            <person name="Delaney E."/>
            <person name="Thompson A."/>
            <person name="Comeault A.A."/>
            <person name="Peede D."/>
            <person name="D'Agostino E.R."/>
            <person name="Pelaez J."/>
            <person name="Aguilar J.M."/>
            <person name="Haji D."/>
            <person name="Matsunaga T."/>
            <person name="Armstrong E.E."/>
            <person name="Zych M."/>
            <person name="Ogawa Y."/>
            <person name="Stamenkovic-Radak M."/>
            <person name="Jelic M."/>
            <person name="Veselinovic M.S."/>
            <person name="Tanaskovic M."/>
            <person name="Eric P."/>
            <person name="Gao J.J."/>
            <person name="Katoh T.K."/>
            <person name="Toda M.J."/>
            <person name="Watabe H."/>
            <person name="Watada M."/>
            <person name="Davis J.S."/>
            <person name="Moyle L.C."/>
            <person name="Manoli G."/>
            <person name="Bertolini E."/>
            <person name="Kostal V."/>
            <person name="Hawley R.S."/>
            <person name="Takahashi A."/>
            <person name="Jones C.D."/>
            <person name="Price D.K."/>
            <person name="Whiteman N."/>
            <person name="Kopp A."/>
            <person name="Matute D.R."/>
            <person name="Petrov D.A."/>
        </authorList>
    </citation>
    <scope>NUCLEOTIDE SEQUENCE [LARGE SCALE GENOMIC DNA]</scope>
</reference>
<keyword evidence="3 6" id="KW-0812">Transmembrane</keyword>
<dbReference type="Proteomes" id="UP001652680">
    <property type="component" value="Unassembled WGS sequence"/>
</dbReference>
<comment type="function">
    <text evidence="6">Gustatory receptor which mediates acceptance or avoidance behavior, depending on its substrates.</text>
</comment>
<feature type="transmembrane region" description="Helical" evidence="6">
    <location>
        <begin position="341"/>
        <end position="362"/>
    </location>
</feature>
<feature type="transmembrane region" description="Helical" evidence="6">
    <location>
        <begin position="35"/>
        <end position="56"/>
    </location>
</feature>
<dbReference type="GeneID" id="108040077"/>
<dbReference type="CTD" id="117485"/>
<feature type="transmembrane region" description="Helical" evidence="6">
    <location>
        <begin position="127"/>
        <end position="152"/>
    </location>
</feature>
<dbReference type="GO" id="GO:0005886">
    <property type="term" value="C:plasma membrane"/>
    <property type="evidence" value="ECO:0007669"/>
    <property type="project" value="UniProtKB-SubCell"/>
</dbReference>
<keyword evidence="5 6" id="KW-0472">Membrane</keyword>
<keyword evidence="8" id="KW-1185">Reference proteome</keyword>
<evidence type="ECO:0000313" key="8">
    <source>
        <dbReference type="Proteomes" id="UP001652680"/>
    </source>
</evidence>
<evidence type="ECO:0000256" key="3">
    <source>
        <dbReference type="ARBA" id="ARBA00022692"/>
    </source>
</evidence>
<evidence type="ECO:0000313" key="7">
    <source>
        <dbReference type="EnsemblMetazoa" id="XP_016972807.1"/>
    </source>
</evidence>
<feature type="transmembrane region" description="Helical" evidence="6">
    <location>
        <begin position="6"/>
        <end position="23"/>
    </location>
</feature>
<comment type="similarity">
    <text evidence="6">Belongs to the insect chemoreceptor superfamily. Gustatory receptor (GR) family.</text>
</comment>
<dbReference type="GO" id="GO:0050909">
    <property type="term" value="P:sensory perception of taste"/>
    <property type="evidence" value="ECO:0007669"/>
    <property type="project" value="InterPro"/>
</dbReference>
<gene>
    <name evidence="9" type="primary">LOC108040077</name>
    <name evidence="7" type="synonym">108040077</name>
</gene>
<feature type="transmembrane region" description="Helical" evidence="6">
    <location>
        <begin position="158"/>
        <end position="178"/>
    </location>
</feature>
<evidence type="ECO:0000256" key="6">
    <source>
        <dbReference type="RuleBase" id="RU363108"/>
    </source>
</evidence>
<organism evidence="9">
    <name type="scientific">Drosophila rhopaloa</name>
    <name type="common">Fruit fly</name>
    <dbReference type="NCBI Taxonomy" id="1041015"/>
    <lineage>
        <taxon>Eukaryota</taxon>
        <taxon>Metazoa</taxon>
        <taxon>Ecdysozoa</taxon>
        <taxon>Arthropoda</taxon>
        <taxon>Hexapoda</taxon>
        <taxon>Insecta</taxon>
        <taxon>Pterygota</taxon>
        <taxon>Neoptera</taxon>
        <taxon>Endopterygota</taxon>
        <taxon>Diptera</taxon>
        <taxon>Brachycera</taxon>
        <taxon>Muscomorpha</taxon>
        <taxon>Ephydroidea</taxon>
        <taxon>Drosophilidae</taxon>
        <taxon>Drosophila</taxon>
        <taxon>Sophophora</taxon>
    </lineage>
</organism>
<reference evidence="7" key="3">
    <citation type="submission" date="2025-05" db="UniProtKB">
        <authorList>
            <consortium name="EnsemblMetazoa"/>
        </authorList>
    </citation>
    <scope>IDENTIFICATION</scope>
</reference>
<comment type="subcellular location">
    <subcellularLocation>
        <location evidence="1 6">Cell membrane</location>
        <topology evidence="1 6">Multi-pass membrane protein</topology>
    </subcellularLocation>
</comment>
<dbReference type="InterPro" id="IPR013604">
    <property type="entry name" value="7TM_chemorcpt"/>
</dbReference>
<evidence type="ECO:0000256" key="4">
    <source>
        <dbReference type="ARBA" id="ARBA00022989"/>
    </source>
</evidence>
<dbReference type="EnsemblMetazoa" id="XM_017117318.2">
    <property type="protein sequence ID" value="XP_016972807.1"/>
    <property type="gene ID" value="LOC108040077"/>
</dbReference>
<keyword evidence="4 6" id="KW-1133">Transmembrane helix</keyword>
<feature type="transmembrane region" description="Helical" evidence="6">
    <location>
        <begin position="68"/>
        <end position="89"/>
    </location>
</feature>
<sequence>MRLIVQIYNSYGMVMGMTSYIAVGGKFRQTRITQTYAVVMNAITLILLPMGFWKSAQIMTMAKWLPSYMWITPYVLFSINYIVIAHTLISRCYRDAMLIDLQVVIIQVNREMSRTGKGINSKLRQLFILKTFTLSYLCLSYLLGIFICQYGLPSSHVWIGFLVNIFLSILILNTYFYFISFWQIARGYDIVSQRLKEISLDKSMDPKAQAEEIRGLWALHATLSRTARGINRHYGPQMLASRFDYFMFSIINGYLGTVYSHYDQSDSIDKFFGALLYWIRSFDFFLNDYICDLVTQYQNQPKYFVTEGSMSNEMSSFLIYNSSTRLDLMVCGLYPVNRNKWLQMIASIVVHTIMLLQFHLVMSKK</sequence>
<dbReference type="RefSeq" id="XP_016972807.1">
    <property type="nucleotide sequence ID" value="XM_017117318.1"/>
</dbReference>
<keyword evidence="2 6" id="KW-1003">Cell membrane</keyword>
<evidence type="ECO:0000256" key="1">
    <source>
        <dbReference type="ARBA" id="ARBA00004651"/>
    </source>
</evidence>
<accession>A0A6P4E4H6</accession>
<keyword evidence="6" id="KW-0807">Transducer</keyword>
<protein>
    <recommendedName>
        <fullName evidence="6">Gustatory receptor</fullName>
    </recommendedName>
</protein>
<evidence type="ECO:0000256" key="2">
    <source>
        <dbReference type="ARBA" id="ARBA00022475"/>
    </source>
</evidence>
<reference evidence="9" key="2">
    <citation type="submission" date="2025-04" db="UniProtKB">
        <authorList>
            <consortium name="RefSeq"/>
        </authorList>
    </citation>
    <scope>IDENTIFICATION</scope>
</reference>
<dbReference type="OrthoDB" id="7835106at2759"/>
<evidence type="ECO:0000313" key="9">
    <source>
        <dbReference type="RefSeq" id="XP_016972807.1"/>
    </source>
</evidence>
<dbReference type="GO" id="GO:0007165">
    <property type="term" value="P:signal transduction"/>
    <property type="evidence" value="ECO:0007669"/>
    <property type="project" value="UniProtKB-KW"/>
</dbReference>
<feature type="transmembrane region" description="Helical" evidence="6">
    <location>
        <begin position="243"/>
        <end position="262"/>
    </location>
</feature>
<name>A0A6P4E4H6_DRORH</name>
<dbReference type="Pfam" id="PF08395">
    <property type="entry name" value="7tm_7"/>
    <property type="match status" value="1"/>
</dbReference>
<dbReference type="AlphaFoldDB" id="A0A6P4E4H6"/>
<proteinExistence type="inferred from homology"/>